<proteinExistence type="predicted"/>
<dbReference type="Gene3D" id="3.10.129.10">
    <property type="entry name" value="Hotdog Thioesterase"/>
    <property type="match status" value="1"/>
</dbReference>
<dbReference type="PANTHER" id="PTHR36934">
    <property type="entry name" value="BLR0278 PROTEIN"/>
    <property type="match status" value="1"/>
</dbReference>
<dbReference type="Pfam" id="PF22636">
    <property type="entry name" value="FlK"/>
    <property type="match status" value="1"/>
</dbReference>
<name>A0ABQ4I587_9ACTN</name>
<evidence type="ECO:0000313" key="3">
    <source>
        <dbReference type="EMBL" id="GIJ13057.1"/>
    </source>
</evidence>
<dbReference type="PANTHER" id="PTHR36934:SF1">
    <property type="entry name" value="THIOESTERASE DOMAIN-CONTAINING PROTEIN"/>
    <property type="match status" value="1"/>
</dbReference>
<comment type="caution">
    <text evidence="3">The sequence shown here is derived from an EMBL/GenBank/DDBJ whole genome shotgun (WGS) entry which is preliminary data.</text>
</comment>
<feature type="region of interest" description="Disordered" evidence="1">
    <location>
        <begin position="1"/>
        <end position="50"/>
    </location>
</feature>
<feature type="compositionally biased region" description="Polar residues" evidence="1">
    <location>
        <begin position="1"/>
        <end position="12"/>
    </location>
</feature>
<dbReference type="InterPro" id="IPR054485">
    <property type="entry name" value="FlK-like_dom"/>
</dbReference>
<reference evidence="3 4" key="1">
    <citation type="submission" date="2021-01" db="EMBL/GenBank/DDBJ databases">
        <title>Whole genome shotgun sequence of Verrucosispora andamanensis NBRC 109075.</title>
        <authorList>
            <person name="Komaki H."/>
            <person name="Tamura T."/>
        </authorList>
    </citation>
    <scope>NUCLEOTIDE SEQUENCE [LARGE SCALE GENOMIC DNA]</scope>
    <source>
        <strain evidence="3 4">NBRC 109075</strain>
    </source>
</reference>
<dbReference type="InterPro" id="IPR025540">
    <property type="entry name" value="FlK"/>
</dbReference>
<gene>
    <name evidence="3" type="ORF">Van01_62710</name>
</gene>
<keyword evidence="4" id="KW-1185">Reference proteome</keyword>
<evidence type="ECO:0000259" key="2">
    <source>
        <dbReference type="Pfam" id="PF22636"/>
    </source>
</evidence>
<evidence type="ECO:0000313" key="4">
    <source>
        <dbReference type="Proteomes" id="UP000647017"/>
    </source>
</evidence>
<feature type="domain" description="Fluoroacetyl-CoA-specific thioesterase-like" evidence="2">
    <location>
        <begin position="123"/>
        <end position="225"/>
    </location>
</feature>
<accession>A0ABQ4I587</accession>
<dbReference type="InterPro" id="IPR029069">
    <property type="entry name" value="HotDog_dom_sf"/>
</dbReference>
<organism evidence="3 4">
    <name type="scientific">Micromonospora andamanensis</name>
    <dbReference type="NCBI Taxonomy" id="1287068"/>
    <lineage>
        <taxon>Bacteria</taxon>
        <taxon>Bacillati</taxon>
        <taxon>Actinomycetota</taxon>
        <taxon>Actinomycetes</taxon>
        <taxon>Micromonosporales</taxon>
        <taxon>Micromonosporaceae</taxon>
        <taxon>Micromonospora</taxon>
    </lineage>
</organism>
<evidence type="ECO:0000256" key="1">
    <source>
        <dbReference type="SAM" id="MobiDB-lite"/>
    </source>
</evidence>
<dbReference type="Proteomes" id="UP000647017">
    <property type="component" value="Unassembled WGS sequence"/>
</dbReference>
<dbReference type="SUPFAM" id="SSF54637">
    <property type="entry name" value="Thioesterase/thiol ester dehydrase-isomerase"/>
    <property type="match status" value="1"/>
</dbReference>
<protein>
    <recommendedName>
        <fullName evidence="2">Fluoroacetyl-CoA-specific thioesterase-like domain-containing protein</fullName>
    </recommendedName>
</protein>
<sequence length="236" mass="24109">MVPAQIQKNAYTGSVGRPMTSQPATKATPQTDIAITRRRPPSRGVGGSVGAGGWASVTADIADKVSGDLGPTGHRSTCAVVAGTAHLPGRVIRASPSTYAVAMRESSDQALAPGLTARVELTVTDADTAQAVGSGDVPVLGTPRVLALAEAATVAATARQLPSGSTTVGTRVELAHLAATPVGRTVAAQARLTEVDRRRLVFEVDVTDGGQTVAEGRVERVVVDRLRFMQRAGGAA</sequence>
<feature type="compositionally biased region" description="Polar residues" evidence="1">
    <location>
        <begin position="19"/>
        <end position="33"/>
    </location>
</feature>
<dbReference type="EMBL" id="BOOZ01000076">
    <property type="protein sequence ID" value="GIJ13057.1"/>
    <property type="molecule type" value="Genomic_DNA"/>
</dbReference>